<feature type="region of interest" description="Disordered" evidence="1">
    <location>
        <begin position="323"/>
        <end position="380"/>
    </location>
</feature>
<feature type="region of interest" description="Disordered" evidence="1">
    <location>
        <begin position="71"/>
        <end position="121"/>
    </location>
</feature>
<protein>
    <submittedName>
        <fullName evidence="2">Uncharacterized protein</fullName>
    </submittedName>
</protein>
<feature type="compositionally biased region" description="Low complexity" evidence="1">
    <location>
        <begin position="359"/>
        <end position="374"/>
    </location>
</feature>
<gene>
    <name evidence="2" type="ORF">Cvel_5079</name>
</gene>
<dbReference type="VEuPathDB" id="CryptoDB:Cvel_5079"/>
<proteinExistence type="predicted"/>
<evidence type="ECO:0000256" key="1">
    <source>
        <dbReference type="SAM" id="MobiDB-lite"/>
    </source>
</evidence>
<dbReference type="AlphaFoldDB" id="A0A0G4GRJ7"/>
<feature type="compositionally biased region" description="Basic residues" evidence="1">
    <location>
        <begin position="18"/>
        <end position="30"/>
    </location>
</feature>
<feature type="compositionally biased region" description="Basic residues" evidence="1">
    <location>
        <begin position="323"/>
        <end position="333"/>
    </location>
</feature>
<dbReference type="EMBL" id="CDMZ01001458">
    <property type="protein sequence ID" value="CEM32912.1"/>
    <property type="molecule type" value="Genomic_DNA"/>
</dbReference>
<evidence type="ECO:0000313" key="2">
    <source>
        <dbReference type="EMBL" id="CEM32912.1"/>
    </source>
</evidence>
<feature type="region of interest" description="Disordered" evidence="1">
    <location>
        <begin position="1"/>
        <end position="31"/>
    </location>
</feature>
<feature type="compositionally biased region" description="Gly residues" evidence="1">
    <location>
        <begin position="71"/>
        <end position="83"/>
    </location>
</feature>
<accession>A0A0G4GRJ7</accession>
<organism evidence="2">
    <name type="scientific">Chromera velia CCMP2878</name>
    <dbReference type="NCBI Taxonomy" id="1169474"/>
    <lineage>
        <taxon>Eukaryota</taxon>
        <taxon>Sar</taxon>
        <taxon>Alveolata</taxon>
        <taxon>Colpodellida</taxon>
        <taxon>Chromeraceae</taxon>
        <taxon>Chromera</taxon>
    </lineage>
</organism>
<sequence length="483" mass="51769">MIGRSTNSHPRSRASGPSRRRPHCEHRSHRPKECLKQHYYSDCDHWGHKTGDCELARDHFALLRAYSYSRGGGGSGGNGGGQGKRGRQPTGSGRGRARQQGGALTGETNESEASDADSDASPAAAAAGHLSKSVFSLPVSSGFSFDGFTCLLDLGASGTTCTRGWLNKHAEESGLQWTETDLPNSFSVVTACRIKVRMRRRATIPCKLNGRPAVLKPSIMETEAVTLPLIGNQRLIKLGARFDYQTGSLELPSTVINFLRAENDLFFLPLEIDRTSPPESPPISNSHSVSPEAVAVGPALPVSPPLSPSPVVLANGHLPARLKAAKQRKHQRGNRTQSHVVQAHSGESAVSPPISSSCDSFPASAQQPQSSSSQDPPPISIKATVDELIHAYHEWLGHAGIEATWRSLRASLFDLLPGCSSISRRAVQRALLPCIRGGTYAHVKPRHGGDGTRGSLKVDRPGQRVCCDLVIGLKGGYSLHIQD</sequence>
<feature type="compositionally biased region" description="Acidic residues" evidence="1">
    <location>
        <begin position="109"/>
        <end position="118"/>
    </location>
</feature>
<name>A0A0G4GRJ7_9ALVE</name>
<reference evidence="2" key="1">
    <citation type="submission" date="2014-11" db="EMBL/GenBank/DDBJ databases">
        <authorList>
            <person name="Otto D Thomas"/>
            <person name="Naeem Raeece"/>
        </authorList>
    </citation>
    <scope>NUCLEOTIDE SEQUENCE</scope>
</reference>
<dbReference type="PhylomeDB" id="A0A0G4GRJ7"/>